<comment type="caution">
    <text evidence="3">The sequence shown here is derived from an EMBL/GenBank/DDBJ whole genome shotgun (WGS) entry which is preliminary data.</text>
</comment>
<keyword evidence="4" id="KW-1185">Reference proteome</keyword>
<proteinExistence type="predicted"/>
<dbReference type="Proteomes" id="UP000193642">
    <property type="component" value="Unassembled WGS sequence"/>
</dbReference>
<dbReference type="InterPro" id="IPR014001">
    <property type="entry name" value="Helicase_ATP-bd"/>
</dbReference>
<feature type="domain" description="Helicase ATP-binding" evidence="2">
    <location>
        <begin position="642"/>
        <end position="753"/>
    </location>
</feature>
<dbReference type="OrthoDB" id="2183123at2759"/>
<evidence type="ECO:0000259" key="2">
    <source>
        <dbReference type="PROSITE" id="PS51192"/>
    </source>
</evidence>
<name>A0A1Y2CGW6_9FUNG</name>
<gene>
    <name evidence="3" type="ORF">BCR33DRAFT_813060</name>
</gene>
<feature type="compositionally biased region" description="Basic and acidic residues" evidence="1">
    <location>
        <begin position="23"/>
        <end position="34"/>
    </location>
</feature>
<protein>
    <recommendedName>
        <fullName evidence="2">Helicase ATP-binding domain-containing protein</fullName>
    </recommendedName>
</protein>
<dbReference type="EMBL" id="MCGO01000018">
    <property type="protein sequence ID" value="ORY46157.1"/>
    <property type="molecule type" value="Genomic_DNA"/>
</dbReference>
<accession>A0A1Y2CGW6</accession>
<dbReference type="InterPro" id="IPR027417">
    <property type="entry name" value="P-loop_NTPase"/>
</dbReference>
<evidence type="ECO:0000313" key="4">
    <source>
        <dbReference type="Proteomes" id="UP000193642"/>
    </source>
</evidence>
<dbReference type="SUPFAM" id="SSF52540">
    <property type="entry name" value="P-loop containing nucleoside triphosphate hydrolases"/>
    <property type="match status" value="1"/>
</dbReference>
<sequence>MQAVQELVPVVGPKQKQRAPRQPPEEQTTKKQKTLGERILEDIVHPENKFPDPMDLNQSNHPTKLVFEPMLALYAAKRRIVSNVLITESLEVATAHCPFLTVLLKATEQQDTGYSVYLSGTCKQLEHLLSALSLNDRDSLKLWEVVALDRPVSPTFVFAFSTTQTQLCSKNELAGIFHGYLKTIDFINPLACCNHSTLDLNPFCLVLASLCFEHPNYEIKQTVVENFNPISVWKYKKKVEECIQSAFIAQFGKVLEIGQTQSGNPFITSQYSMSQNTLMIEATVKGLVFDSGYSLSNCIIEINEVSILQSIWALFESQYLQTESQLDQEKWLESPPQELQTLFGRLIDLLISAEYFKPISLSTIEPIALFPLTGFRKFGQTPLRVFPADYDQVEIYNVHKDSPSERLTSISYIHSLTDWRSFLKGQAHLGHSQEILVVPTGQFNPYVLEQPWEVGSGARRTIQKASWLGDYFSLNIFEQEALLARAMKRHVQFNSFADGSGRLRKGLCIGGELNRNTSETALRHLPPNSRCRDLFGNIMLCSNAIPKHFYCLELAPMQSVLEREYGIRVKHFPSHWAIQDPDTYRMIFYNIFVGNASVAPCIYTAPRIRFLSTEIVVFKENQRFINQEGFADGSDNYPFNIDIVNITQKLVIVTSAPGTGKTQMMQSIVTNNPNASVLAITPSRMLVTQTQTRLGSLFHHYHETPSPWTLGIPGLRIVTTPQSSFKAVTEFNIILLDELDESIIQLTSTITSAYQAGTVFDKWKWLFNQPNTRVFVFQSEMSSHALDLMLLALPDIDRFDPSQVKLVKVNYSPPQTSYNLYGALAPALLEFLGYAIPGLENNERSVILCTSVKALLTVGCVLMHHLQNEAERENVLVCHASIADTPAVAAFIKDPNSDSNPKIIGLTTIGKVGISLVGTSNILVVIDNGALSIDGIDQLAGRARWCPNQKKVVCLVKGLEDSQIVEPGHVAKNQADISRLLSERRSTTSHHQQRQILSEIPSSGSWFDDCVTKHIQDGISSRQYAANMAFSELGARQECTIIKPSNETPFEVEELNKLCFTFDYLVTKTLEFASSAGPGSLGVLLPSLPILGNDNLEDRDDRHEGGGRRGVLGASESDQRFLQGISLQTSTSETFRTNLGVDVNVNLEELIKLIPQDLKESNNAKDQEEVEIRKFALKAILTAKLDGMEGRVLPGTSTAFNKFKQSVEAVSTLFEAITEPKSLAHKAQYHLQDPKLKAISILALDLVEKGFPEIWTLTWNPNCAEDTIVFEKWIRANKASVEVLMRQSLFNLIGQEPDSESPVAVNRMKLSRLYREIHHHLGLFISVTTESNDQTEIGLTVNIPMFCQFAAVVRTQLTTLVWDGLVADLKDSGKVTGEILDAMVDEFNMLAAKGQDMTLWHGNAFELLSQVSNRRATEADDEENSARMNVADPVDEWGDVTDEQMNEALQEAIECYRNSQSPPHGQAVGRGETQEELLDALARMDDEYWDEF</sequence>
<organism evidence="3 4">
    <name type="scientific">Rhizoclosmatium globosum</name>
    <dbReference type="NCBI Taxonomy" id="329046"/>
    <lineage>
        <taxon>Eukaryota</taxon>
        <taxon>Fungi</taxon>
        <taxon>Fungi incertae sedis</taxon>
        <taxon>Chytridiomycota</taxon>
        <taxon>Chytridiomycota incertae sedis</taxon>
        <taxon>Chytridiomycetes</taxon>
        <taxon>Chytridiales</taxon>
        <taxon>Chytriomycetaceae</taxon>
        <taxon>Rhizoclosmatium</taxon>
    </lineage>
</organism>
<dbReference type="PROSITE" id="PS51192">
    <property type="entry name" value="HELICASE_ATP_BIND_1"/>
    <property type="match status" value="1"/>
</dbReference>
<evidence type="ECO:0000313" key="3">
    <source>
        <dbReference type="EMBL" id="ORY46157.1"/>
    </source>
</evidence>
<evidence type="ECO:0000256" key="1">
    <source>
        <dbReference type="SAM" id="MobiDB-lite"/>
    </source>
</evidence>
<feature type="region of interest" description="Disordered" evidence="1">
    <location>
        <begin position="1"/>
        <end position="34"/>
    </location>
</feature>
<reference evidence="3 4" key="1">
    <citation type="submission" date="2016-07" db="EMBL/GenBank/DDBJ databases">
        <title>Pervasive Adenine N6-methylation of Active Genes in Fungi.</title>
        <authorList>
            <consortium name="DOE Joint Genome Institute"/>
            <person name="Mondo S.J."/>
            <person name="Dannebaum R.O."/>
            <person name="Kuo R.C."/>
            <person name="Labutti K."/>
            <person name="Haridas S."/>
            <person name="Kuo A."/>
            <person name="Salamov A."/>
            <person name="Ahrendt S.R."/>
            <person name="Lipzen A."/>
            <person name="Sullivan W."/>
            <person name="Andreopoulos W.B."/>
            <person name="Clum A."/>
            <person name="Lindquist E."/>
            <person name="Daum C."/>
            <person name="Ramamoorthy G.K."/>
            <person name="Gryganskyi A."/>
            <person name="Culley D."/>
            <person name="Magnuson J.K."/>
            <person name="James T.Y."/>
            <person name="O'Malley M.A."/>
            <person name="Stajich J.E."/>
            <person name="Spatafora J.W."/>
            <person name="Visel A."/>
            <person name="Grigoriev I.V."/>
        </authorList>
    </citation>
    <scope>NUCLEOTIDE SEQUENCE [LARGE SCALE GENOMIC DNA]</scope>
    <source>
        <strain evidence="3 4">JEL800</strain>
    </source>
</reference>